<accession>A0AAD5X0G1</accession>
<dbReference type="GO" id="GO:0005737">
    <property type="term" value="C:cytoplasm"/>
    <property type="evidence" value="ECO:0007669"/>
    <property type="project" value="TreeGrafter"/>
</dbReference>
<dbReference type="EC" id="4.2.1.51" evidence="2"/>
<dbReference type="FunFam" id="3.40.190.10:FF:000034">
    <property type="entry name" value="Chorismate mutase/prephenate dehydratase"/>
    <property type="match status" value="1"/>
</dbReference>
<keyword evidence="4" id="KW-0057">Aromatic amino acid biosynthesis</keyword>
<keyword evidence="3" id="KW-0028">Amino-acid biosynthesis</keyword>
<sequence length="253" mass="27443">DVFDAVESGAATYGVVPFENSTHGSVVQTLDRFIECKGGVQIRAESYLGIHHSLLVRRGTGKGDVRRVLSHTQALGQCQNWLTSNLPGVQRVPVSSTALAAERAAKEPGTAAICSAVCAQMFDLEVLESNIEDLKDNTTRFFILGSSSDKPSGGDLTLVLFTVDHRQPGALCDALAILKERGINLTIIESRPSRQRNWHYVFFIELTGHSADENVRGALDDMKKYCLDLRVLGSYPSQRPAVDDGLSPTAPST</sequence>
<dbReference type="PANTHER" id="PTHR21022:SF19">
    <property type="entry name" value="PREPHENATE DEHYDRATASE-RELATED"/>
    <property type="match status" value="1"/>
</dbReference>
<dbReference type="AlphaFoldDB" id="A0AAD5X0G1"/>
<evidence type="ECO:0000256" key="2">
    <source>
        <dbReference type="ARBA" id="ARBA00013147"/>
    </source>
</evidence>
<dbReference type="CDD" id="cd13630">
    <property type="entry name" value="PBP2_PDT_1"/>
    <property type="match status" value="1"/>
</dbReference>
<evidence type="ECO:0000259" key="8">
    <source>
        <dbReference type="PROSITE" id="PS51171"/>
    </source>
</evidence>
<name>A0AAD5X0G1_9FUNG</name>
<dbReference type="SUPFAM" id="SSF55021">
    <property type="entry name" value="ACT-like"/>
    <property type="match status" value="1"/>
</dbReference>
<feature type="domain" description="ACT" evidence="9">
    <location>
        <begin position="159"/>
        <end position="236"/>
    </location>
</feature>
<dbReference type="PROSITE" id="PS51171">
    <property type="entry name" value="PREPHENATE_DEHYDR_3"/>
    <property type="match status" value="1"/>
</dbReference>
<evidence type="ECO:0000256" key="1">
    <source>
        <dbReference type="ARBA" id="ARBA00004741"/>
    </source>
</evidence>
<comment type="catalytic activity">
    <reaction evidence="7">
        <text>prephenate + H(+) = 3-phenylpyruvate + CO2 + H2O</text>
        <dbReference type="Rhea" id="RHEA:21648"/>
        <dbReference type="ChEBI" id="CHEBI:15377"/>
        <dbReference type="ChEBI" id="CHEBI:15378"/>
        <dbReference type="ChEBI" id="CHEBI:16526"/>
        <dbReference type="ChEBI" id="CHEBI:18005"/>
        <dbReference type="ChEBI" id="CHEBI:29934"/>
        <dbReference type="EC" id="4.2.1.51"/>
    </reaction>
</comment>
<dbReference type="PANTHER" id="PTHR21022">
    <property type="entry name" value="PREPHENATE DEHYDRATASE P PROTEIN"/>
    <property type="match status" value="1"/>
</dbReference>
<evidence type="ECO:0000256" key="3">
    <source>
        <dbReference type="ARBA" id="ARBA00022605"/>
    </source>
</evidence>
<dbReference type="Proteomes" id="UP001212841">
    <property type="component" value="Unassembled WGS sequence"/>
</dbReference>
<feature type="domain" description="Prephenate dehydratase" evidence="8">
    <location>
        <begin position="1"/>
        <end position="146"/>
    </location>
</feature>
<feature type="non-terminal residue" evidence="10">
    <location>
        <position position="1"/>
    </location>
</feature>
<evidence type="ECO:0000313" key="11">
    <source>
        <dbReference type="Proteomes" id="UP001212841"/>
    </source>
</evidence>
<dbReference type="InterPro" id="IPR001086">
    <property type="entry name" value="Preph_deHydtase"/>
</dbReference>
<dbReference type="InterPro" id="IPR045865">
    <property type="entry name" value="ACT-like_dom_sf"/>
</dbReference>
<keyword evidence="11" id="KW-1185">Reference proteome</keyword>
<dbReference type="InterPro" id="IPR002912">
    <property type="entry name" value="ACT_dom"/>
</dbReference>
<keyword evidence="6" id="KW-0456">Lyase</keyword>
<dbReference type="GO" id="GO:0004664">
    <property type="term" value="F:prephenate dehydratase activity"/>
    <property type="evidence" value="ECO:0007669"/>
    <property type="project" value="UniProtKB-EC"/>
</dbReference>
<evidence type="ECO:0000256" key="4">
    <source>
        <dbReference type="ARBA" id="ARBA00023141"/>
    </source>
</evidence>
<gene>
    <name evidence="10" type="primary">PHA2</name>
    <name evidence="10" type="ORF">HK097_003692</name>
</gene>
<evidence type="ECO:0000256" key="6">
    <source>
        <dbReference type="ARBA" id="ARBA00023239"/>
    </source>
</evidence>
<evidence type="ECO:0000259" key="9">
    <source>
        <dbReference type="PROSITE" id="PS51671"/>
    </source>
</evidence>
<evidence type="ECO:0000313" key="10">
    <source>
        <dbReference type="EMBL" id="KAJ3036832.1"/>
    </source>
</evidence>
<comment type="caution">
    <text evidence="10">The sequence shown here is derived from an EMBL/GenBank/DDBJ whole genome shotgun (WGS) entry which is preliminary data.</text>
</comment>
<organism evidence="10 11">
    <name type="scientific">Rhizophlyctis rosea</name>
    <dbReference type="NCBI Taxonomy" id="64517"/>
    <lineage>
        <taxon>Eukaryota</taxon>
        <taxon>Fungi</taxon>
        <taxon>Fungi incertae sedis</taxon>
        <taxon>Chytridiomycota</taxon>
        <taxon>Chytridiomycota incertae sedis</taxon>
        <taxon>Chytridiomycetes</taxon>
        <taxon>Rhizophlyctidales</taxon>
        <taxon>Rhizophlyctidaceae</taxon>
        <taxon>Rhizophlyctis</taxon>
    </lineage>
</organism>
<reference evidence="10" key="1">
    <citation type="submission" date="2020-05" db="EMBL/GenBank/DDBJ databases">
        <title>Phylogenomic resolution of chytrid fungi.</title>
        <authorList>
            <person name="Stajich J.E."/>
            <person name="Amses K."/>
            <person name="Simmons R."/>
            <person name="Seto K."/>
            <person name="Myers J."/>
            <person name="Bonds A."/>
            <person name="Quandt C.A."/>
            <person name="Barry K."/>
            <person name="Liu P."/>
            <person name="Grigoriev I."/>
            <person name="Longcore J.E."/>
            <person name="James T.Y."/>
        </authorList>
    </citation>
    <scope>NUCLEOTIDE SEQUENCE</scope>
    <source>
        <strain evidence="10">JEL0318</strain>
    </source>
</reference>
<dbReference type="Pfam" id="PF01842">
    <property type="entry name" value="ACT"/>
    <property type="match status" value="1"/>
</dbReference>
<dbReference type="EMBL" id="JADGJD010001897">
    <property type="protein sequence ID" value="KAJ3036832.1"/>
    <property type="molecule type" value="Genomic_DNA"/>
</dbReference>
<keyword evidence="5" id="KW-0584">Phenylalanine biosynthesis</keyword>
<dbReference type="GO" id="GO:0009094">
    <property type="term" value="P:L-phenylalanine biosynthetic process"/>
    <property type="evidence" value="ECO:0007669"/>
    <property type="project" value="UniProtKB-KW"/>
</dbReference>
<evidence type="ECO:0000256" key="7">
    <source>
        <dbReference type="ARBA" id="ARBA00047848"/>
    </source>
</evidence>
<dbReference type="PROSITE" id="PS51671">
    <property type="entry name" value="ACT"/>
    <property type="match status" value="1"/>
</dbReference>
<dbReference type="Gene3D" id="3.30.70.260">
    <property type="match status" value="1"/>
</dbReference>
<dbReference type="Pfam" id="PF00800">
    <property type="entry name" value="PDT"/>
    <property type="match status" value="1"/>
</dbReference>
<protein>
    <recommendedName>
        <fullName evidence="2">prephenate dehydratase</fullName>
        <ecNumber evidence="2">4.2.1.51</ecNumber>
    </recommendedName>
</protein>
<dbReference type="SUPFAM" id="SSF53850">
    <property type="entry name" value="Periplasmic binding protein-like II"/>
    <property type="match status" value="1"/>
</dbReference>
<dbReference type="CDD" id="cd04905">
    <property type="entry name" value="ACT_CM-PDT"/>
    <property type="match status" value="1"/>
</dbReference>
<dbReference type="NCBIfam" id="NF008865">
    <property type="entry name" value="PRK11898.1"/>
    <property type="match status" value="1"/>
</dbReference>
<proteinExistence type="predicted"/>
<dbReference type="Gene3D" id="3.40.190.10">
    <property type="entry name" value="Periplasmic binding protein-like II"/>
    <property type="match status" value="2"/>
</dbReference>
<comment type="pathway">
    <text evidence="1">Amino-acid biosynthesis; L-phenylalanine biosynthesis; phenylpyruvate from prephenate: step 1/1.</text>
</comment>
<evidence type="ECO:0000256" key="5">
    <source>
        <dbReference type="ARBA" id="ARBA00023222"/>
    </source>
</evidence>